<dbReference type="PATRIC" id="fig|210.2440.peg.204"/>
<evidence type="ECO:0000256" key="1">
    <source>
        <dbReference type="SAM" id="Phobius"/>
    </source>
</evidence>
<protein>
    <submittedName>
        <fullName evidence="2">Uncharacterized protein</fullName>
    </submittedName>
</protein>
<dbReference type="EMBL" id="CP011485">
    <property type="protein sequence ID" value="ANH46474.1"/>
    <property type="molecule type" value="Genomic_DNA"/>
</dbReference>
<keyword evidence="1" id="KW-0812">Transmembrane</keyword>
<accession>A0A1A9H7M0</accession>
<organism evidence="2 3">
    <name type="scientific">Helicobacter pylori</name>
    <name type="common">Campylobacter pylori</name>
    <dbReference type="NCBI Taxonomy" id="210"/>
    <lineage>
        <taxon>Bacteria</taxon>
        <taxon>Pseudomonadati</taxon>
        <taxon>Campylobacterota</taxon>
        <taxon>Epsilonproteobacteria</taxon>
        <taxon>Campylobacterales</taxon>
        <taxon>Helicobacteraceae</taxon>
        <taxon>Helicobacter</taxon>
    </lineage>
</organism>
<reference evidence="2 3" key="1">
    <citation type="submission" date="2014-04" db="EMBL/GenBank/DDBJ databases">
        <title>Detecting global and local adaptation in a worldwide sample of Helicobacter pylori genomes.</title>
        <authorList>
            <person name="Montano V."/>
            <person name="Didelot X."/>
            <person name="Foll M."/>
            <person name="Linz B."/>
            <person name="Reinhardt R."/>
            <person name="Suerbaum S."/>
            <person name="Moodley Y."/>
            <person name="Jensen J.D."/>
        </authorList>
    </citation>
    <scope>NUCLEOTIDE SEQUENCE [LARGE SCALE GENOMIC DNA]</scope>
    <source>
        <strain evidence="3">ausabrJ05</strain>
    </source>
</reference>
<evidence type="ECO:0000313" key="3">
    <source>
        <dbReference type="Proteomes" id="UP000078049"/>
    </source>
</evidence>
<feature type="transmembrane region" description="Helical" evidence="1">
    <location>
        <begin position="48"/>
        <end position="81"/>
    </location>
</feature>
<gene>
    <name evidence="2" type="ORF">AA973_00995</name>
</gene>
<keyword evidence="1" id="KW-0472">Membrane</keyword>
<evidence type="ECO:0000313" key="2">
    <source>
        <dbReference type="EMBL" id="ANH46474.1"/>
    </source>
</evidence>
<dbReference type="AlphaFoldDB" id="A0A1A9H7M0"/>
<feature type="transmembrane region" description="Helical" evidence="1">
    <location>
        <begin position="7"/>
        <end position="28"/>
    </location>
</feature>
<proteinExistence type="predicted"/>
<keyword evidence="1" id="KW-1133">Transmembrane helix</keyword>
<dbReference type="Proteomes" id="UP000078049">
    <property type="component" value="Chromosome"/>
</dbReference>
<sequence length="84" mass="9256">MITLKLAPYIAAFGTIVIILNMFKTIIFGDNDANNKANNDANSDANDVFLGSVAGVLYSILYSFNLFYYICFILVMISSVLTKT</sequence>
<name>A0A1A9H7M0_HELPX</name>